<evidence type="ECO:0000313" key="2">
    <source>
        <dbReference type="Proteomes" id="UP000236291"/>
    </source>
</evidence>
<dbReference type="Proteomes" id="UP000236291">
    <property type="component" value="Unassembled WGS sequence"/>
</dbReference>
<name>A0A2K3LZN5_TRIPR</name>
<dbReference type="EMBL" id="ASHM01045362">
    <property type="protein sequence ID" value="PNX83997.1"/>
    <property type="molecule type" value="Genomic_DNA"/>
</dbReference>
<evidence type="ECO:0000313" key="1">
    <source>
        <dbReference type="EMBL" id="PNX83997.1"/>
    </source>
</evidence>
<proteinExistence type="predicted"/>
<reference evidence="1 2" key="1">
    <citation type="journal article" date="2014" name="Am. J. Bot.">
        <title>Genome assembly and annotation for red clover (Trifolium pratense; Fabaceae).</title>
        <authorList>
            <person name="Istvanek J."/>
            <person name="Jaros M."/>
            <person name="Krenek A."/>
            <person name="Repkova J."/>
        </authorList>
    </citation>
    <scope>NUCLEOTIDE SEQUENCE [LARGE SCALE GENOMIC DNA]</scope>
    <source>
        <strain evidence="2">cv. Tatra</strain>
        <tissue evidence="1">Young leaves</tissue>
    </source>
</reference>
<accession>A0A2K3LZN5</accession>
<gene>
    <name evidence="1" type="ORF">L195_g040048</name>
</gene>
<reference evidence="1 2" key="2">
    <citation type="journal article" date="2017" name="Front. Plant Sci.">
        <title>Gene Classification and Mining of Molecular Markers Useful in Red Clover (Trifolium pratense) Breeding.</title>
        <authorList>
            <person name="Istvanek J."/>
            <person name="Dluhosova J."/>
            <person name="Dluhos P."/>
            <person name="Patkova L."/>
            <person name="Nedelnik J."/>
            <person name="Repkova J."/>
        </authorList>
    </citation>
    <scope>NUCLEOTIDE SEQUENCE [LARGE SCALE GENOMIC DNA]</scope>
    <source>
        <strain evidence="2">cv. Tatra</strain>
        <tissue evidence="1">Young leaves</tissue>
    </source>
</reference>
<organism evidence="1 2">
    <name type="scientific">Trifolium pratense</name>
    <name type="common">Red clover</name>
    <dbReference type="NCBI Taxonomy" id="57577"/>
    <lineage>
        <taxon>Eukaryota</taxon>
        <taxon>Viridiplantae</taxon>
        <taxon>Streptophyta</taxon>
        <taxon>Embryophyta</taxon>
        <taxon>Tracheophyta</taxon>
        <taxon>Spermatophyta</taxon>
        <taxon>Magnoliopsida</taxon>
        <taxon>eudicotyledons</taxon>
        <taxon>Gunneridae</taxon>
        <taxon>Pentapetalae</taxon>
        <taxon>rosids</taxon>
        <taxon>fabids</taxon>
        <taxon>Fabales</taxon>
        <taxon>Fabaceae</taxon>
        <taxon>Papilionoideae</taxon>
        <taxon>50 kb inversion clade</taxon>
        <taxon>NPAAA clade</taxon>
        <taxon>Hologalegina</taxon>
        <taxon>IRL clade</taxon>
        <taxon>Trifolieae</taxon>
        <taxon>Trifolium</taxon>
    </lineage>
</organism>
<sequence length="49" mass="5526">MLEDRVFTRQNLLRRRVVVDTSDMSCVYCGALVESADNLFVTCVVSSKV</sequence>
<protein>
    <submittedName>
        <fullName evidence="1">Uncharacterized protein</fullName>
    </submittedName>
</protein>
<dbReference type="AlphaFoldDB" id="A0A2K3LZN5"/>
<comment type="caution">
    <text evidence="1">The sequence shown here is derived from an EMBL/GenBank/DDBJ whole genome shotgun (WGS) entry which is preliminary data.</text>
</comment>